<evidence type="ECO:0000313" key="2">
    <source>
        <dbReference type="Proteomes" id="UP000002037"/>
    </source>
</evidence>
<dbReference type="KEGG" id="ctp:CTRG_03277"/>
<accession>C5MB35</accession>
<dbReference type="AlphaFoldDB" id="C5MB35"/>
<dbReference type="HOGENOM" id="CLU_1864869_0_0_1"/>
<dbReference type="GeneID" id="8295999"/>
<dbReference type="EMBL" id="GG692398">
    <property type="protein sequence ID" value="EER32852.1"/>
    <property type="molecule type" value="Genomic_DNA"/>
</dbReference>
<dbReference type="RefSeq" id="XP_002548980.1">
    <property type="nucleotide sequence ID" value="XM_002548934.1"/>
</dbReference>
<gene>
    <name evidence="1" type="ORF">CTRG_03277</name>
</gene>
<evidence type="ECO:0000313" key="1">
    <source>
        <dbReference type="EMBL" id="EER32852.1"/>
    </source>
</evidence>
<name>C5MB35_CANTT</name>
<dbReference type="Proteomes" id="UP000002037">
    <property type="component" value="Unassembled WGS sequence"/>
</dbReference>
<keyword evidence="2" id="KW-1185">Reference proteome</keyword>
<reference evidence="1 2" key="1">
    <citation type="journal article" date="2009" name="Nature">
        <title>Evolution of pathogenicity and sexual reproduction in eight Candida genomes.</title>
        <authorList>
            <person name="Butler G."/>
            <person name="Rasmussen M.D."/>
            <person name="Lin M.F."/>
            <person name="Santos M.A."/>
            <person name="Sakthikumar S."/>
            <person name="Munro C.A."/>
            <person name="Rheinbay E."/>
            <person name="Grabherr M."/>
            <person name="Forche A."/>
            <person name="Reedy J.L."/>
            <person name="Agrafioti I."/>
            <person name="Arnaud M.B."/>
            <person name="Bates S."/>
            <person name="Brown A.J."/>
            <person name="Brunke S."/>
            <person name="Costanzo M.C."/>
            <person name="Fitzpatrick D.A."/>
            <person name="de Groot P.W."/>
            <person name="Harris D."/>
            <person name="Hoyer L.L."/>
            <person name="Hube B."/>
            <person name="Klis F.M."/>
            <person name="Kodira C."/>
            <person name="Lennard N."/>
            <person name="Logue M.E."/>
            <person name="Martin R."/>
            <person name="Neiman A.M."/>
            <person name="Nikolaou E."/>
            <person name="Quail M.A."/>
            <person name="Quinn J."/>
            <person name="Santos M.C."/>
            <person name="Schmitzberger F.F."/>
            <person name="Sherlock G."/>
            <person name="Shah P."/>
            <person name="Silverstein K.A."/>
            <person name="Skrzypek M.S."/>
            <person name="Soll D."/>
            <person name="Staggs R."/>
            <person name="Stansfield I."/>
            <person name="Stumpf M.P."/>
            <person name="Sudbery P.E."/>
            <person name="Srikantha T."/>
            <person name="Zeng Q."/>
            <person name="Berman J."/>
            <person name="Berriman M."/>
            <person name="Heitman J."/>
            <person name="Gow N.A."/>
            <person name="Lorenz M.C."/>
            <person name="Birren B.W."/>
            <person name="Kellis M."/>
            <person name="Cuomo C.A."/>
        </authorList>
    </citation>
    <scope>NUCLEOTIDE SEQUENCE [LARGE SCALE GENOMIC DNA]</scope>
    <source>
        <strain evidence="2">ATCC MYA-3404 / T1</strain>
    </source>
</reference>
<sequence length="137" mass="15582">MIIYIYIRISHRKRCACSNSENPRLIVLCNSSLLPLLLNKKKKTRNAESDFKDSTSTRISQTQEMSITKLTNTKIANLFSGRLITIMITIRYNLDSVSHKIVSGPCGDPNIVVSLSLSYLTLWLRERKGCQTFNTKV</sequence>
<protein>
    <submittedName>
        <fullName evidence="1">Uncharacterized protein</fullName>
    </submittedName>
</protein>
<organism evidence="1 2">
    <name type="scientific">Candida tropicalis (strain ATCC MYA-3404 / T1)</name>
    <name type="common">Yeast</name>
    <dbReference type="NCBI Taxonomy" id="294747"/>
    <lineage>
        <taxon>Eukaryota</taxon>
        <taxon>Fungi</taxon>
        <taxon>Dikarya</taxon>
        <taxon>Ascomycota</taxon>
        <taxon>Saccharomycotina</taxon>
        <taxon>Pichiomycetes</taxon>
        <taxon>Debaryomycetaceae</taxon>
        <taxon>Candida/Lodderomyces clade</taxon>
        <taxon>Candida</taxon>
    </lineage>
</organism>
<proteinExistence type="predicted"/>
<dbReference type="VEuPathDB" id="FungiDB:CTRG_03277"/>